<accession>A0ABW9F902</accession>
<name>A0ABW9F902_9FIRM</name>
<gene>
    <name evidence="2" type="ORF">ABGF40_08585</name>
</gene>
<evidence type="ECO:0000313" key="3">
    <source>
        <dbReference type="Proteomes" id="UP001629536"/>
    </source>
</evidence>
<keyword evidence="1" id="KW-0812">Transmembrane</keyword>
<feature type="transmembrane region" description="Helical" evidence="1">
    <location>
        <begin position="86"/>
        <end position="106"/>
    </location>
</feature>
<evidence type="ECO:0000313" key="2">
    <source>
        <dbReference type="EMBL" id="MFM1525709.1"/>
    </source>
</evidence>
<keyword evidence="1" id="KW-0472">Membrane</keyword>
<feature type="transmembrane region" description="Helical" evidence="1">
    <location>
        <begin position="118"/>
        <end position="138"/>
    </location>
</feature>
<feature type="transmembrane region" description="Helical" evidence="1">
    <location>
        <begin position="25"/>
        <end position="44"/>
    </location>
</feature>
<dbReference type="EMBL" id="JBFNFH010000031">
    <property type="protein sequence ID" value="MFM1525709.1"/>
    <property type="molecule type" value="Genomic_DNA"/>
</dbReference>
<dbReference type="RefSeq" id="WP_408105610.1">
    <property type="nucleotide sequence ID" value="NZ_JBFNFH010000031.1"/>
</dbReference>
<proteinExistence type="predicted"/>
<reference evidence="2 3" key="1">
    <citation type="journal article" date="2024" name="Front. Microbiol.">
        <title>Pangenomic and biochemical analyses of Helcococcus ovis reveal widespread tetracycline resistance and a novel bacterial species, Helcococcus bovis.</title>
        <authorList>
            <person name="Cunha F."/>
            <person name="Zhai Y."/>
            <person name="Casaro S."/>
            <person name="Jones K.L."/>
            <person name="Hernandez M."/>
            <person name="Bisinotto R.S."/>
            <person name="Kariyawasam S."/>
            <person name="Brown M.B."/>
            <person name="Phillips A."/>
            <person name="Jeong K.C."/>
            <person name="Galvao K.N."/>
        </authorList>
    </citation>
    <scope>NUCLEOTIDE SEQUENCE [LARGE SCALE GENOMIC DNA]</scope>
    <source>
        <strain evidence="2 3">KG197</strain>
    </source>
</reference>
<keyword evidence="1" id="KW-1133">Transmembrane helix</keyword>
<feature type="transmembrane region" description="Helical" evidence="1">
    <location>
        <begin position="56"/>
        <end position="74"/>
    </location>
</feature>
<comment type="caution">
    <text evidence="2">The sequence shown here is derived from an EMBL/GenBank/DDBJ whole genome shotgun (WGS) entry which is preliminary data.</text>
</comment>
<dbReference type="Proteomes" id="UP001629536">
    <property type="component" value="Unassembled WGS sequence"/>
</dbReference>
<keyword evidence="3" id="KW-1185">Reference proteome</keyword>
<sequence length="140" mass="16471">MTIFYMLFYHYYEIKSGKHDKTKKLIIYILSFLRILLVLLPQNNWGTPEGNFTFNILKNIPFSIMGILLIYWTYNERNKNGLKHMSILIFFSFLFYAPVVILSKTIPAIRALMMPKTVAYLLIVILGVNLVIILNKIYNK</sequence>
<protein>
    <recommendedName>
        <fullName evidence="4">Acyltransferase 3 domain-containing protein</fullName>
    </recommendedName>
</protein>
<evidence type="ECO:0008006" key="4">
    <source>
        <dbReference type="Google" id="ProtNLM"/>
    </source>
</evidence>
<evidence type="ECO:0000256" key="1">
    <source>
        <dbReference type="SAM" id="Phobius"/>
    </source>
</evidence>
<organism evidence="2 3">
    <name type="scientific">Helcococcus bovis</name>
    <dbReference type="NCBI Taxonomy" id="3153252"/>
    <lineage>
        <taxon>Bacteria</taxon>
        <taxon>Bacillati</taxon>
        <taxon>Bacillota</taxon>
        <taxon>Tissierellia</taxon>
        <taxon>Tissierellales</taxon>
        <taxon>Peptoniphilaceae</taxon>
        <taxon>Helcococcus</taxon>
    </lineage>
</organism>